<feature type="transmembrane region" description="Helical" evidence="1">
    <location>
        <begin position="99"/>
        <end position="120"/>
    </location>
</feature>
<proteinExistence type="predicted"/>
<dbReference type="RefSeq" id="WP_160896265.1">
    <property type="nucleotide sequence ID" value="NZ_WUMU01000024.1"/>
</dbReference>
<organism evidence="2 3">
    <name type="scientific">Pseudooceanicola albus</name>
    <dbReference type="NCBI Taxonomy" id="2692189"/>
    <lineage>
        <taxon>Bacteria</taxon>
        <taxon>Pseudomonadati</taxon>
        <taxon>Pseudomonadota</taxon>
        <taxon>Alphaproteobacteria</taxon>
        <taxon>Rhodobacterales</taxon>
        <taxon>Paracoccaceae</taxon>
        <taxon>Pseudooceanicola</taxon>
    </lineage>
</organism>
<evidence type="ECO:0000313" key="3">
    <source>
        <dbReference type="Proteomes" id="UP000477911"/>
    </source>
</evidence>
<name>A0A6L7G9D3_9RHOB</name>
<keyword evidence="1" id="KW-0472">Membrane</keyword>
<comment type="caution">
    <text evidence="2">The sequence shown here is derived from an EMBL/GenBank/DDBJ whole genome shotgun (WGS) entry which is preliminary data.</text>
</comment>
<protein>
    <submittedName>
        <fullName evidence="2">Uncharacterized protein</fullName>
    </submittedName>
</protein>
<keyword evidence="1" id="KW-1133">Transmembrane helix</keyword>
<keyword evidence="3" id="KW-1185">Reference proteome</keyword>
<evidence type="ECO:0000313" key="2">
    <source>
        <dbReference type="EMBL" id="MXN20138.1"/>
    </source>
</evidence>
<gene>
    <name evidence="2" type="ORF">GR170_20070</name>
</gene>
<reference evidence="2 3" key="1">
    <citation type="submission" date="2019-12" db="EMBL/GenBank/DDBJ databases">
        <authorList>
            <person name="Li M."/>
        </authorList>
    </citation>
    <scope>NUCLEOTIDE SEQUENCE [LARGE SCALE GENOMIC DNA]</scope>
    <source>
        <strain evidence="2 3">GBMRC 2024</strain>
    </source>
</reference>
<accession>A0A6L7G9D3</accession>
<dbReference type="EMBL" id="WUMU01000024">
    <property type="protein sequence ID" value="MXN20138.1"/>
    <property type="molecule type" value="Genomic_DNA"/>
</dbReference>
<sequence length="124" mass="14435">MVDAETFRREEARLETLLRRRMRRRDGDFESLLLLAGKRLPRGAQGAAEEILRARQMMGHPKLARQLDDKALKRSFRTLERGLKGFDPKERRARIAYEMASGLGINLAILFLLLMALAWWQGWL</sequence>
<dbReference type="Proteomes" id="UP000477911">
    <property type="component" value="Unassembled WGS sequence"/>
</dbReference>
<evidence type="ECO:0000256" key="1">
    <source>
        <dbReference type="SAM" id="Phobius"/>
    </source>
</evidence>
<dbReference type="AlphaFoldDB" id="A0A6L7G9D3"/>
<keyword evidence="1" id="KW-0812">Transmembrane</keyword>